<dbReference type="GO" id="GO:0016763">
    <property type="term" value="F:pentosyltransferase activity"/>
    <property type="evidence" value="ECO:0007669"/>
    <property type="project" value="TreeGrafter"/>
</dbReference>
<organism evidence="12 13">
    <name type="scientific">Actinomadura litoris</name>
    <dbReference type="NCBI Taxonomy" id="2678616"/>
    <lineage>
        <taxon>Bacteria</taxon>
        <taxon>Bacillati</taxon>
        <taxon>Actinomycetota</taxon>
        <taxon>Actinomycetes</taxon>
        <taxon>Streptosporangiales</taxon>
        <taxon>Thermomonosporaceae</taxon>
        <taxon>Actinomadura</taxon>
    </lineage>
</organism>
<feature type="compositionally biased region" description="Basic residues" evidence="8">
    <location>
        <begin position="9"/>
        <end position="18"/>
    </location>
</feature>
<feature type="transmembrane region" description="Helical" evidence="9">
    <location>
        <begin position="403"/>
        <end position="426"/>
    </location>
</feature>
<feature type="transmembrane region" description="Helical" evidence="9">
    <location>
        <begin position="349"/>
        <end position="369"/>
    </location>
</feature>
<evidence type="ECO:0000256" key="4">
    <source>
        <dbReference type="ARBA" id="ARBA00022679"/>
    </source>
</evidence>
<feature type="compositionally biased region" description="Pro residues" evidence="8">
    <location>
        <begin position="513"/>
        <end position="540"/>
    </location>
</feature>
<evidence type="ECO:0000313" key="12">
    <source>
        <dbReference type="EMBL" id="MUN37523.1"/>
    </source>
</evidence>
<evidence type="ECO:0000256" key="1">
    <source>
        <dbReference type="ARBA" id="ARBA00004651"/>
    </source>
</evidence>
<keyword evidence="5 9" id="KW-0812">Transmembrane</keyword>
<keyword evidence="13" id="KW-1185">Reference proteome</keyword>
<feature type="transmembrane region" description="Helical" evidence="9">
    <location>
        <begin position="458"/>
        <end position="477"/>
    </location>
</feature>
<dbReference type="Proteomes" id="UP000432015">
    <property type="component" value="Unassembled WGS sequence"/>
</dbReference>
<dbReference type="PANTHER" id="PTHR33908">
    <property type="entry name" value="MANNOSYLTRANSFERASE YKCB-RELATED"/>
    <property type="match status" value="1"/>
</dbReference>
<evidence type="ECO:0000256" key="5">
    <source>
        <dbReference type="ARBA" id="ARBA00022692"/>
    </source>
</evidence>
<dbReference type="Pfam" id="PF13231">
    <property type="entry name" value="PMT_2"/>
    <property type="match status" value="1"/>
</dbReference>
<dbReference type="GO" id="GO:0009103">
    <property type="term" value="P:lipopolysaccharide biosynthetic process"/>
    <property type="evidence" value="ECO:0007669"/>
    <property type="project" value="UniProtKB-ARBA"/>
</dbReference>
<evidence type="ECO:0000256" key="2">
    <source>
        <dbReference type="ARBA" id="ARBA00022475"/>
    </source>
</evidence>
<dbReference type="GO" id="GO:0005886">
    <property type="term" value="C:plasma membrane"/>
    <property type="evidence" value="ECO:0007669"/>
    <property type="project" value="UniProtKB-SubCell"/>
</dbReference>
<dbReference type="InterPro" id="IPR056785">
    <property type="entry name" value="YkcA/B-like_C"/>
</dbReference>
<keyword evidence="4 12" id="KW-0808">Transferase</keyword>
<evidence type="ECO:0000256" key="8">
    <source>
        <dbReference type="SAM" id="MobiDB-lite"/>
    </source>
</evidence>
<feature type="transmembrane region" description="Helical" evidence="9">
    <location>
        <begin position="43"/>
        <end position="60"/>
    </location>
</feature>
<evidence type="ECO:0000256" key="9">
    <source>
        <dbReference type="SAM" id="Phobius"/>
    </source>
</evidence>
<feature type="domain" description="Glycosyltransferase RgtA/B/C/D-like" evidence="10">
    <location>
        <begin position="97"/>
        <end position="248"/>
    </location>
</feature>
<keyword evidence="6 9" id="KW-1133">Transmembrane helix</keyword>
<feature type="region of interest" description="Disordered" evidence="8">
    <location>
        <begin position="1"/>
        <end position="20"/>
    </location>
</feature>
<dbReference type="EMBL" id="WOFH01000004">
    <property type="protein sequence ID" value="MUN37523.1"/>
    <property type="molecule type" value="Genomic_DNA"/>
</dbReference>
<feature type="transmembrane region" description="Helical" evidence="9">
    <location>
        <begin position="238"/>
        <end position="262"/>
    </location>
</feature>
<feature type="transmembrane region" description="Helical" evidence="9">
    <location>
        <begin position="118"/>
        <end position="139"/>
    </location>
</feature>
<evidence type="ECO:0000259" key="10">
    <source>
        <dbReference type="Pfam" id="PF13231"/>
    </source>
</evidence>
<dbReference type="InterPro" id="IPR038731">
    <property type="entry name" value="RgtA/B/C-like"/>
</dbReference>
<feature type="compositionally biased region" description="Gly residues" evidence="8">
    <location>
        <begin position="497"/>
        <end position="512"/>
    </location>
</feature>
<reference evidence="12 13" key="1">
    <citation type="submission" date="2019-11" db="EMBL/GenBank/DDBJ databases">
        <authorList>
            <person name="Cao P."/>
        </authorList>
    </citation>
    <scope>NUCLEOTIDE SEQUENCE [LARGE SCALE GENOMIC DNA]</scope>
    <source>
        <strain evidence="12 13">NEAU-AAG5</strain>
    </source>
</reference>
<feature type="transmembrane region" description="Helical" evidence="9">
    <location>
        <begin position="320"/>
        <end position="337"/>
    </location>
</feature>
<feature type="transmembrane region" description="Helical" evidence="9">
    <location>
        <begin position="432"/>
        <end position="451"/>
    </location>
</feature>
<feature type="region of interest" description="Disordered" evidence="8">
    <location>
        <begin position="489"/>
        <end position="548"/>
    </location>
</feature>
<sequence length="676" mass="69498">MGREDRGAGRPRRVRRPAGVRDAGRAALPVGVLVRALRRVPPSLLVLLAGTGALYLWGLGESGWANPFYSAAVQAGATSWKAFFFGASDSAGAITVDKAPGALWPMALSARIFGLSSWSVLVPQALMGMATVGTLYAAVRRRFPEWAALLAGTALALTPVAALMFRFNNPDALLVLLLTLGAYGMLRAQEGAQTRWLVFAAWCVGTGFLAKMLQAFLVVPVFALVYAATAPTPPRRRLWQSVLAGAALLVSAGWWVAAVALVPASSRPYVGGTQHNSVLELTLGYNGLGRLNGEETGGLGNLDQDAGWDRMFGPVIGGQVSWLLPAALVLLAAGLWTTRRAPRTDPARAAFALWGGWLVMTAAVFSAMRGIFHEYYTVALAPAIAALVGMGAAVVWERRRTAAGAAALAAVVAGTSVWSSVLLGRAQGWNPWLGPAVLVAGLVAAAGLAAARLLRERVLAGAVALAVAACLAGPAAYAADTARTPHTGVVVTAGPRTSGGSGPGHGSGRGTGPPGPPGPPGPGGRSLAPPPGGRAGPPPGLRGAPEGERPTMALLTRKPSAAVTAALTADAASYTWVAATVGSYPAAGYQLAARRPVMAVGGFNGTDPAPTLAGFQRLVRERRIHYFVVDTRVGIMGGQARSGSAEGRRIAAWVAARFRPSTVDGVTLYDLSPGAA</sequence>
<dbReference type="Pfam" id="PF24878">
    <property type="entry name" value="YkcB_C"/>
    <property type="match status" value="1"/>
</dbReference>
<comment type="caution">
    <text evidence="12">The sequence shown here is derived from an EMBL/GenBank/DDBJ whole genome shotgun (WGS) entry which is preliminary data.</text>
</comment>
<dbReference type="PANTHER" id="PTHR33908:SF3">
    <property type="entry name" value="UNDECAPRENYL PHOSPHATE-ALPHA-4-AMINO-4-DEOXY-L-ARABINOSE ARABINOSYL TRANSFERASE"/>
    <property type="match status" value="1"/>
</dbReference>
<comment type="subcellular location">
    <subcellularLocation>
        <location evidence="1">Cell membrane</location>
        <topology evidence="1">Multi-pass membrane protein</topology>
    </subcellularLocation>
</comment>
<evidence type="ECO:0000256" key="6">
    <source>
        <dbReference type="ARBA" id="ARBA00022989"/>
    </source>
</evidence>
<evidence type="ECO:0000256" key="7">
    <source>
        <dbReference type="ARBA" id="ARBA00023136"/>
    </source>
</evidence>
<dbReference type="GO" id="GO:0010041">
    <property type="term" value="P:response to iron(III) ion"/>
    <property type="evidence" value="ECO:0007669"/>
    <property type="project" value="TreeGrafter"/>
</dbReference>
<dbReference type="InterPro" id="IPR050297">
    <property type="entry name" value="LipidA_mod_glycosyltrf_83"/>
</dbReference>
<gene>
    <name evidence="12" type="ORF">GNZ18_13040</name>
</gene>
<dbReference type="AlphaFoldDB" id="A0A7K1KZN9"/>
<proteinExistence type="predicted"/>
<feature type="transmembrane region" description="Helical" evidence="9">
    <location>
        <begin position="146"/>
        <end position="167"/>
    </location>
</feature>
<accession>A0A7K1KZN9</accession>
<evidence type="ECO:0000313" key="13">
    <source>
        <dbReference type="Proteomes" id="UP000432015"/>
    </source>
</evidence>
<keyword evidence="7 9" id="KW-0472">Membrane</keyword>
<feature type="domain" description="Putative mannosyltransferase YkcA/B-like C-terminal" evidence="11">
    <location>
        <begin position="564"/>
        <end position="656"/>
    </location>
</feature>
<keyword evidence="3" id="KW-0328">Glycosyltransferase</keyword>
<name>A0A7K1KZN9_9ACTN</name>
<feature type="transmembrane region" description="Helical" evidence="9">
    <location>
        <begin position="375"/>
        <end position="396"/>
    </location>
</feature>
<keyword evidence="2" id="KW-1003">Cell membrane</keyword>
<protein>
    <submittedName>
        <fullName evidence="12">Glycosyl transferase</fullName>
    </submittedName>
</protein>
<feature type="transmembrane region" description="Helical" evidence="9">
    <location>
        <begin position="196"/>
        <end position="226"/>
    </location>
</feature>
<evidence type="ECO:0000256" key="3">
    <source>
        <dbReference type="ARBA" id="ARBA00022676"/>
    </source>
</evidence>
<evidence type="ECO:0000259" key="11">
    <source>
        <dbReference type="Pfam" id="PF24878"/>
    </source>
</evidence>